<dbReference type="GO" id="GO:0003735">
    <property type="term" value="F:structural constituent of ribosome"/>
    <property type="evidence" value="ECO:0007669"/>
    <property type="project" value="InterPro"/>
</dbReference>
<gene>
    <name evidence="4" type="ORF">EAG_10256</name>
</gene>
<evidence type="ECO:0000313" key="4">
    <source>
        <dbReference type="EMBL" id="EFN64186.1"/>
    </source>
</evidence>
<dbReference type="STRING" id="104421.E2AQW3"/>
<proteinExistence type="inferred from homology"/>
<dbReference type="OrthoDB" id="1654884at2759"/>
<dbReference type="OMA" id="TITCCKE"/>
<dbReference type="EMBL" id="GL441840">
    <property type="protein sequence ID" value="EFN64186.1"/>
    <property type="molecule type" value="Genomic_DNA"/>
</dbReference>
<dbReference type="InParanoid" id="E2AQW3"/>
<sequence>MFKSVLHMTKFPVLKGSVSADGRLTSLFTNLNVITSKNICTTITCCKEIRSQNEKVKVGRGSKYGLIEGETTVEALNINQQDLFPDADTPNRLFNGVPFKDLHIVNIKSSPNNTIFSFTDSKGLVIMTHTAGIEGFKNAKKGTNIAGQQAAITLASRILDYGVNMVRIRIQGIGAGRMSSIKGFQMAGLNVISITDATRVSWCPPRPRKQRRV</sequence>
<dbReference type="AlphaFoldDB" id="E2AQW3"/>
<reference evidence="4 5" key="1">
    <citation type="journal article" date="2010" name="Science">
        <title>Genomic comparison of the ants Camponotus floridanus and Harpegnathos saltator.</title>
        <authorList>
            <person name="Bonasio R."/>
            <person name="Zhang G."/>
            <person name="Ye C."/>
            <person name="Mutti N.S."/>
            <person name="Fang X."/>
            <person name="Qin N."/>
            <person name="Donahue G."/>
            <person name="Yang P."/>
            <person name="Li Q."/>
            <person name="Li C."/>
            <person name="Zhang P."/>
            <person name="Huang Z."/>
            <person name="Berger S.L."/>
            <person name="Reinberg D."/>
            <person name="Wang J."/>
            <person name="Liebig J."/>
        </authorList>
    </citation>
    <scope>NUCLEOTIDE SEQUENCE [LARGE SCALE GENOMIC DNA]</scope>
    <source>
        <strain evidence="5">C129</strain>
    </source>
</reference>
<dbReference type="FunCoup" id="E2AQW3">
    <property type="interactions" value="396"/>
</dbReference>
<dbReference type="Gene3D" id="3.30.420.80">
    <property type="entry name" value="Ribosomal protein S11"/>
    <property type="match status" value="1"/>
</dbReference>
<dbReference type="SUPFAM" id="SSF53137">
    <property type="entry name" value="Translational machinery components"/>
    <property type="match status" value="1"/>
</dbReference>
<dbReference type="HAMAP" id="MF_01310">
    <property type="entry name" value="Ribosomal_uS11"/>
    <property type="match status" value="1"/>
</dbReference>
<dbReference type="GO" id="GO:0005840">
    <property type="term" value="C:ribosome"/>
    <property type="evidence" value="ECO:0007669"/>
    <property type="project" value="UniProtKB-KW"/>
</dbReference>
<name>E2AQW3_CAMFO</name>
<keyword evidence="2 4" id="KW-0689">Ribosomal protein</keyword>
<accession>E2AQW3</accession>
<evidence type="ECO:0000313" key="5">
    <source>
        <dbReference type="Proteomes" id="UP000000311"/>
    </source>
</evidence>
<protein>
    <submittedName>
        <fullName evidence="4">30S ribosomal protein S11, chloroplastic</fullName>
    </submittedName>
</protein>
<comment type="similarity">
    <text evidence="1">Belongs to the universal ribosomal protein uS11 family.</text>
</comment>
<evidence type="ECO:0000256" key="2">
    <source>
        <dbReference type="ARBA" id="ARBA00022980"/>
    </source>
</evidence>
<keyword evidence="3" id="KW-0687">Ribonucleoprotein</keyword>
<dbReference type="KEGG" id="cfo:105255046"/>
<dbReference type="GO" id="GO:0006412">
    <property type="term" value="P:translation"/>
    <property type="evidence" value="ECO:0007669"/>
    <property type="project" value="InterPro"/>
</dbReference>
<dbReference type="Proteomes" id="UP000000311">
    <property type="component" value="Unassembled WGS sequence"/>
</dbReference>
<evidence type="ECO:0000256" key="1">
    <source>
        <dbReference type="ARBA" id="ARBA00006194"/>
    </source>
</evidence>
<dbReference type="GO" id="GO:1990904">
    <property type="term" value="C:ribonucleoprotein complex"/>
    <property type="evidence" value="ECO:0007669"/>
    <property type="project" value="UniProtKB-KW"/>
</dbReference>
<dbReference type="Pfam" id="PF00411">
    <property type="entry name" value="Ribosomal_S11"/>
    <property type="match status" value="1"/>
</dbReference>
<dbReference type="InterPro" id="IPR001971">
    <property type="entry name" value="Ribosomal_uS11"/>
</dbReference>
<keyword evidence="5" id="KW-1185">Reference proteome</keyword>
<organism evidence="5">
    <name type="scientific">Camponotus floridanus</name>
    <name type="common">Florida carpenter ant</name>
    <dbReference type="NCBI Taxonomy" id="104421"/>
    <lineage>
        <taxon>Eukaryota</taxon>
        <taxon>Metazoa</taxon>
        <taxon>Ecdysozoa</taxon>
        <taxon>Arthropoda</taxon>
        <taxon>Hexapoda</taxon>
        <taxon>Insecta</taxon>
        <taxon>Pterygota</taxon>
        <taxon>Neoptera</taxon>
        <taxon>Endopterygota</taxon>
        <taxon>Hymenoptera</taxon>
        <taxon>Apocrita</taxon>
        <taxon>Aculeata</taxon>
        <taxon>Formicoidea</taxon>
        <taxon>Formicidae</taxon>
        <taxon>Formicinae</taxon>
        <taxon>Camponotus</taxon>
    </lineage>
</organism>
<dbReference type="PANTHER" id="PTHR11759">
    <property type="entry name" value="40S RIBOSOMAL PROTEIN S14/30S RIBOSOMAL PROTEIN S11"/>
    <property type="match status" value="1"/>
</dbReference>
<dbReference type="InterPro" id="IPR036967">
    <property type="entry name" value="Ribosomal_uS11_sf"/>
</dbReference>
<evidence type="ECO:0000256" key="3">
    <source>
        <dbReference type="ARBA" id="ARBA00023274"/>
    </source>
</evidence>